<evidence type="ECO:0000313" key="2">
    <source>
        <dbReference type="Proteomes" id="UP000075377"/>
    </source>
</evidence>
<proteinExistence type="predicted"/>
<gene>
    <name evidence="1" type="ORF">AD951_04090</name>
</gene>
<accession>A0A149UQ45</accession>
<organism evidence="1 2">
    <name type="scientific">Acetobacter malorum</name>
    <dbReference type="NCBI Taxonomy" id="178901"/>
    <lineage>
        <taxon>Bacteria</taxon>
        <taxon>Pseudomonadati</taxon>
        <taxon>Pseudomonadota</taxon>
        <taxon>Alphaproteobacteria</taxon>
        <taxon>Acetobacterales</taxon>
        <taxon>Acetobacteraceae</taxon>
        <taxon>Acetobacter</taxon>
    </lineage>
</organism>
<evidence type="ECO:0000313" key="1">
    <source>
        <dbReference type="EMBL" id="KXV70028.1"/>
    </source>
</evidence>
<reference evidence="1 2" key="1">
    <citation type="submission" date="2015-06" db="EMBL/GenBank/DDBJ databases">
        <title>Improved classification and identification of acetic acid bacteria using matrix-assisted laser desorption/ionization time-of-flight mass spectrometry; Gluconobacter nephelii and Gluconobacter uchimurae are later heterotypic synonyms of Gluconobacter japonicus and Gluconobacter oxydans, respectively.</title>
        <authorList>
            <person name="Li L."/>
            <person name="Cleenwerck I."/>
            <person name="De Vuyst L."/>
            <person name="Vandamme P."/>
        </authorList>
    </citation>
    <scope>NUCLEOTIDE SEQUENCE [LARGE SCALE GENOMIC DNA]</scope>
    <source>
        <strain evidence="1 2">LMG 1699</strain>
    </source>
</reference>
<dbReference type="Proteomes" id="UP000075377">
    <property type="component" value="Unassembled WGS sequence"/>
</dbReference>
<dbReference type="PATRIC" id="fig|178901.14.peg.3325"/>
<comment type="caution">
    <text evidence="1">The sequence shown here is derived from an EMBL/GenBank/DDBJ whole genome shotgun (WGS) entry which is preliminary data.</text>
</comment>
<dbReference type="EMBL" id="LHZX01000252">
    <property type="protein sequence ID" value="KXV70028.1"/>
    <property type="molecule type" value="Genomic_DNA"/>
</dbReference>
<name>A0A149UQ45_9PROT</name>
<dbReference type="RefSeq" id="WP_061499590.1">
    <property type="nucleotide sequence ID" value="NZ_LHZX01000252.1"/>
</dbReference>
<protein>
    <submittedName>
        <fullName evidence="1">Uncharacterized protein</fullName>
    </submittedName>
</protein>
<sequence>MNGEVNTDLLAAFIGSILEKNRRNGRASGVKKQGGLALFAELAGLSKTAAWSWMKNGVPRDRVDDFRALLDGNNVPYTEDEIADITSRKRPERRPNPALQEVLVAAKEQIGSRAMKKMGDMVGIPYWTLRRCADRYGGIPEDYRDNLKAACNFFHLNISGEKIDACVSDTAGASVWSLGH</sequence>
<dbReference type="AlphaFoldDB" id="A0A149UQ45"/>